<dbReference type="InterPro" id="IPR002048">
    <property type="entry name" value="EF_hand_dom"/>
</dbReference>
<dbReference type="Gene3D" id="1.10.238.10">
    <property type="entry name" value="EF-hand"/>
    <property type="match status" value="1"/>
</dbReference>
<gene>
    <name evidence="3" type="ORF">C4K68_23280</name>
</gene>
<organism evidence="3 4">
    <name type="scientific">Proteobacteria bacterium 228</name>
    <dbReference type="NCBI Taxonomy" id="2083153"/>
    <lineage>
        <taxon>Bacteria</taxon>
        <taxon>Pseudomonadati</taxon>
        <taxon>Pseudomonadota</taxon>
    </lineage>
</organism>
<dbReference type="GO" id="GO:0005509">
    <property type="term" value="F:calcium ion binding"/>
    <property type="evidence" value="ECO:0007669"/>
    <property type="project" value="InterPro"/>
</dbReference>
<evidence type="ECO:0000259" key="2">
    <source>
        <dbReference type="PROSITE" id="PS50222"/>
    </source>
</evidence>
<dbReference type="SUPFAM" id="SSF47473">
    <property type="entry name" value="EF-hand"/>
    <property type="match status" value="1"/>
</dbReference>
<evidence type="ECO:0000313" key="4">
    <source>
        <dbReference type="Proteomes" id="UP000238196"/>
    </source>
</evidence>
<sequence length="72" mass="7679">MKKISLLAMCLVVSGTANALGNEAFNQVDEDQNGTISVSEAQINEALSLQFAELDVNQDGVLSAEEFANFQS</sequence>
<dbReference type="InterPro" id="IPR011992">
    <property type="entry name" value="EF-hand-dom_pair"/>
</dbReference>
<feature type="signal peptide" evidence="1">
    <location>
        <begin position="1"/>
        <end position="19"/>
    </location>
</feature>
<protein>
    <submittedName>
        <fullName evidence="3">Calmodulin</fullName>
    </submittedName>
</protein>
<accession>A0A2S5KJX2</accession>
<feature type="domain" description="EF-hand" evidence="2">
    <location>
        <begin position="42"/>
        <end position="72"/>
    </location>
</feature>
<name>A0A2S5KJX2_9PROT</name>
<dbReference type="EMBL" id="PRLP01000122">
    <property type="protein sequence ID" value="PPC74913.1"/>
    <property type="molecule type" value="Genomic_DNA"/>
</dbReference>
<comment type="caution">
    <text evidence="3">The sequence shown here is derived from an EMBL/GenBank/DDBJ whole genome shotgun (WGS) entry which is preliminary data.</text>
</comment>
<dbReference type="PROSITE" id="PS00018">
    <property type="entry name" value="EF_HAND_1"/>
    <property type="match status" value="1"/>
</dbReference>
<dbReference type="PROSITE" id="PS50222">
    <property type="entry name" value="EF_HAND_2"/>
    <property type="match status" value="1"/>
</dbReference>
<keyword evidence="1" id="KW-0732">Signal</keyword>
<dbReference type="Pfam" id="PF13202">
    <property type="entry name" value="EF-hand_5"/>
    <property type="match status" value="2"/>
</dbReference>
<dbReference type="AlphaFoldDB" id="A0A2S5KJX2"/>
<evidence type="ECO:0000256" key="1">
    <source>
        <dbReference type="SAM" id="SignalP"/>
    </source>
</evidence>
<feature type="chain" id="PRO_5015528501" evidence="1">
    <location>
        <begin position="20"/>
        <end position="72"/>
    </location>
</feature>
<dbReference type="OrthoDB" id="6304513at2"/>
<proteinExistence type="predicted"/>
<evidence type="ECO:0000313" key="3">
    <source>
        <dbReference type="EMBL" id="PPC74913.1"/>
    </source>
</evidence>
<reference evidence="3 4" key="1">
    <citation type="submission" date="2018-02" db="EMBL/GenBank/DDBJ databases">
        <title>novel marine gammaproteobacteria from coastal saline agro ecosystem.</title>
        <authorList>
            <person name="Krishnan R."/>
            <person name="Ramesh Kumar N."/>
        </authorList>
    </citation>
    <scope>NUCLEOTIDE SEQUENCE [LARGE SCALE GENOMIC DNA]</scope>
    <source>
        <strain evidence="3 4">228</strain>
    </source>
</reference>
<dbReference type="Proteomes" id="UP000238196">
    <property type="component" value="Unassembled WGS sequence"/>
</dbReference>
<dbReference type="InterPro" id="IPR018247">
    <property type="entry name" value="EF_Hand_1_Ca_BS"/>
</dbReference>